<keyword evidence="1" id="KW-0472">Membrane</keyword>
<protein>
    <recommendedName>
        <fullName evidence="4">ASST-domain-containing protein</fullName>
    </recommendedName>
</protein>
<dbReference type="RefSeq" id="XP_033400415.1">
    <property type="nucleotide sequence ID" value="XM_033543987.1"/>
</dbReference>
<keyword evidence="3" id="KW-1185">Reference proteome</keyword>
<dbReference type="PANTHER" id="PTHR35340">
    <property type="entry name" value="PQQ ENZYME REPEAT PROTEIN-RELATED"/>
    <property type="match status" value="1"/>
</dbReference>
<proteinExistence type="predicted"/>
<dbReference type="OrthoDB" id="5427350at2759"/>
<reference evidence="2" key="1">
    <citation type="journal article" date="2020" name="Stud. Mycol.">
        <title>101 Dothideomycetes genomes: a test case for predicting lifestyles and emergence of pathogens.</title>
        <authorList>
            <person name="Haridas S."/>
            <person name="Albert R."/>
            <person name="Binder M."/>
            <person name="Bloem J."/>
            <person name="Labutti K."/>
            <person name="Salamov A."/>
            <person name="Andreopoulos B."/>
            <person name="Baker S."/>
            <person name="Barry K."/>
            <person name="Bills G."/>
            <person name="Bluhm B."/>
            <person name="Cannon C."/>
            <person name="Castanera R."/>
            <person name="Culley D."/>
            <person name="Daum C."/>
            <person name="Ezra D."/>
            <person name="Gonzalez J."/>
            <person name="Henrissat B."/>
            <person name="Kuo A."/>
            <person name="Liang C."/>
            <person name="Lipzen A."/>
            <person name="Lutzoni F."/>
            <person name="Magnuson J."/>
            <person name="Mondo S."/>
            <person name="Nolan M."/>
            <person name="Ohm R."/>
            <person name="Pangilinan J."/>
            <person name="Park H.-J."/>
            <person name="Ramirez L."/>
            <person name="Alfaro M."/>
            <person name="Sun H."/>
            <person name="Tritt A."/>
            <person name="Yoshinaga Y."/>
            <person name="Zwiers L.-H."/>
            <person name="Turgeon B."/>
            <person name="Goodwin S."/>
            <person name="Spatafora J."/>
            <person name="Crous P."/>
            <person name="Grigoriev I."/>
        </authorList>
    </citation>
    <scope>NUCLEOTIDE SEQUENCE</scope>
    <source>
        <strain evidence="2">CBS 121167</strain>
    </source>
</reference>
<dbReference type="EMBL" id="ML995479">
    <property type="protein sequence ID" value="KAF2144703.1"/>
    <property type="molecule type" value="Genomic_DNA"/>
</dbReference>
<dbReference type="Pfam" id="PF14269">
    <property type="entry name" value="Arylsulfotran_2"/>
    <property type="match status" value="1"/>
</dbReference>
<dbReference type="InterPro" id="IPR053143">
    <property type="entry name" value="Arylsulfate_ST"/>
</dbReference>
<dbReference type="AlphaFoldDB" id="A0A6A6BMR6"/>
<organism evidence="2 3">
    <name type="scientific">Aplosporella prunicola CBS 121167</name>
    <dbReference type="NCBI Taxonomy" id="1176127"/>
    <lineage>
        <taxon>Eukaryota</taxon>
        <taxon>Fungi</taxon>
        <taxon>Dikarya</taxon>
        <taxon>Ascomycota</taxon>
        <taxon>Pezizomycotina</taxon>
        <taxon>Dothideomycetes</taxon>
        <taxon>Dothideomycetes incertae sedis</taxon>
        <taxon>Botryosphaeriales</taxon>
        <taxon>Aplosporellaceae</taxon>
        <taxon>Aplosporella</taxon>
    </lineage>
</organism>
<name>A0A6A6BMR6_9PEZI</name>
<evidence type="ECO:0000313" key="3">
    <source>
        <dbReference type="Proteomes" id="UP000799438"/>
    </source>
</evidence>
<evidence type="ECO:0000256" key="1">
    <source>
        <dbReference type="SAM" id="Phobius"/>
    </source>
</evidence>
<sequence length="643" mass="70613">MSAALCPLALFPMSPFSVHRSYLSAFLHAAFILSFAAGVLADLNNETSPVYQFYSRPELQAPILHFDVLWSDFLSPGYIFLAPYRNADPGPYIYDNHGELVWSGAGLMGPQVGQAPRVCDYQGADHLCFYQGMQYQGFARGHGIIMDNQYKIVKAVESGGSTAVADMHEFRVLPGGKTAVMTVYQTRQYDLAPFGIDRGMGWIVDSMFQEVDVETGKVLFEWRSLDHLSPSFSYTQAGTTDTSGHGRTAMSPWDYFHINSIDKNAEGDYLISARHMAAIYKISGEDGHVIWELNGANPTFHNIDLHFSSQHHARWKKENSTHTVLTLFDNASNGFNITNPSSRGMEVAINHVARTAVMTKEWVAPDGVLAASQGNLQTLKDGHVMVGWGDHPFFSEHLPTGEAVMYGKIAAPESGVMNYRAYKYEWSATPADNPSLWTFSRTGTSVAGMAFYVSWNGATEVRSWKFYASNTADGPWEFVGNATKTGFETRLRIASVRLFAFAEALDKDGNAIRRSSVTKTFVPSAGLMPACDDWGCQRHPDLAEGEVVEARPPQVANGGANWNTGLNSSKYYTGLPKSVGSFVVRIAGPGSVALALLGLLSLCLWKRRAMRSVSGWQRSLQEVLGTGNSGKYARVDDAEAART</sequence>
<accession>A0A6A6BMR6</accession>
<evidence type="ECO:0008006" key="4">
    <source>
        <dbReference type="Google" id="ProtNLM"/>
    </source>
</evidence>
<gene>
    <name evidence="2" type="ORF">K452DRAFT_316644</name>
</gene>
<keyword evidence="1" id="KW-0812">Transmembrane</keyword>
<evidence type="ECO:0000313" key="2">
    <source>
        <dbReference type="EMBL" id="KAF2144703.1"/>
    </source>
</evidence>
<dbReference type="Proteomes" id="UP000799438">
    <property type="component" value="Unassembled WGS sequence"/>
</dbReference>
<feature type="transmembrane region" description="Helical" evidence="1">
    <location>
        <begin position="582"/>
        <end position="605"/>
    </location>
</feature>
<dbReference type="InterPro" id="IPR039535">
    <property type="entry name" value="ASST-like"/>
</dbReference>
<keyword evidence="1" id="KW-1133">Transmembrane helix</keyword>
<dbReference type="GeneID" id="54301484"/>
<dbReference type="PANTHER" id="PTHR35340:SF9">
    <property type="entry name" value="ASST-DOMAIN-CONTAINING PROTEIN"/>
    <property type="match status" value="1"/>
</dbReference>